<reference evidence="1" key="1">
    <citation type="submission" date="2020-04" db="EMBL/GenBank/DDBJ databases">
        <authorList>
            <person name="Alioto T."/>
            <person name="Alioto T."/>
            <person name="Gomez Garrido J."/>
        </authorList>
    </citation>
    <scope>NUCLEOTIDE SEQUENCE</scope>
    <source>
        <strain evidence="1">A484AB</strain>
    </source>
</reference>
<keyword evidence="2" id="KW-1185">Reference proteome</keyword>
<name>A0A7D9KKN1_PARCT</name>
<feature type="non-terminal residue" evidence="1">
    <location>
        <position position="192"/>
    </location>
</feature>
<protein>
    <submittedName>
        <fullName evidence="1">Uncharacterized protein</fullName>
    </submittedName>
</protein>
<evidence type="ECO:0000313" key="2">
    <source>
        <dbReference type="Proteomes" id="UP001152795"/>
    </source>
</evidence>
<dbReference type="Proteomes" id="UP001152795">
    <property type="component" value="Unassembled WGS sequence"/>
</dbReference>
<dbReference type="OrthoDB" id="6431310at2759"/>
<dbReference type="AlphaFoldDB" id="A0A7D9KKN1"/>
<proteinExistence type="predicted"/>
<sequence length="192" mass="21500">MPAKKKPDQEKLLFIRYESSLERCKSLIASAERIVDSCPPSSAASYFTKITSLVGSLTTAFSDWLLLAGEVEEEKINDAKKAFNDASMSADEILVRLDSLAPVQSKVEKGSTDESRLRRIDFRPLDKNNVKNWFEDLEVVFKAMGVYKEELKYASLLRLVDNLTSSLISSVTRANSENSYTEAKNVIVAEFS</sequence>
<gene>
    <name evidence="1" type="ORF">PACLA_8A074175</name>
</gene>
<dbReference type="EMBL" id="CACRXK020046716">
    <property type="protein sequence ID" value="CAB4046161.1"/>
    <property type="molecule type" value="Genomic_DNA"/>
</dbReference>
<evidence type="ECO:0000313" key="1">
    <source>
        <dbReference type="EMBL" id="CAB4046161.1"/>
    </source>
</evidence>
<accession>A0A7D9KKN1</accession>
<comment type="caution">
    <text evidence="1">The sequence shown here is derived from an EMBL/GenBank/DDBJ whole genome shotgun (WGS) entry which is preliminary data.</text>
</comment>
<organism evidence="1 2">
    <name type="scientific">Paramuricea clavata</name>
    <name type="common">Red gorgonian</name>
    <name type="synonym">Violescent sea-whip</name>
    <dbReference type="NCBI Taxonomy" id="317549"/>
    <lineage>
        <taxon>Eukaryota</taxon>
        <taxon>Metazoa</taxon>
        <taxon>Cnidaria</taxon>
        <taxon>Anthozoa</taxon>
        <taxon>Octocorallia</taxon>
        <taxon>Malacalcyonacea</taxon>
        <taxon>Plexauridae</taxon>
        <taxon>Paramuricea</taxon>
    </lineage>
</organism>